<organism evidence="4 5">
    <name type="scientific">Sulfobacillus acidophilus</name>
    <dbReference type="NCBI Taxonomy" id="53633"/>
    <lineage>
        <taxon>Bacteria</taxon>
        <taxon>Bacillati</taxon>
        <taxon>Bacillota</taxon>
        <taxon>Clostridia</taxon>
        <taxon>Eubacteriales</taxon>
        <taxon>Clostridiales Family XVII. Incertae Sedis</taxon>
        <taxon>Sulfobacillus</taxon>
    </lineage>
</organism>
<evidence type="ECO:0000256" key="2">
    <source>
        <dbReference type="ARBA" id="ARBA00022840"/>
    </source>
</evidence>
<dbReference type="SMART" id="SM00382">
    <property type="entry name" value="AAA"/>
    <property type="match status" value="1"/>
</dbReference>
<dbReference type="PANTHER" id="PTHR43158:SF2">
    <property type="entry name" value="SKFA PEPTIDE EXPORT ATP-BINDING PROTEIN SKFE"/>
    <property type="match status" value="1"/>
</dbReference>
<keyword evidence="1" id="KW-0547">Nucleotide-binding</keyword>
<dbReference type="PROSITE" id="PS00211">
    <property type="entry name" value="ABC_TRANSPORTER_1"/>
    <property type="match status" value="1"/>
</dbReference>
<dbReference type="GO" id="GO:0016887">
    <property type="term" value="F:ATP hydrolysis activity"/>
    <property type="evidence" value="ECO:0007669"/>
    <property type="project" value="InterPro"/>
</dbReference>
<dbReference type="Proteomes" id="UP000241848">
    <property type="component" value="Unassembled WGS sequence"/>
</dbReference>
<dbReference type="Pfam" id="PF00005">
    <property type="entry name" value="ABC_tran"/>
    <property type="match status" value="1"/>
</dbReference>
<sequence length="263" mass="29299">MNPVLSLNGVTLERRHRTILRNISWTVQPDEHWVVMGANGSGKTSLLTLITGYEWPTQGHVAVFGHRYGTVDLRELRKRIGWVSHHLSEWMARDHGHVAVSDLVASGHQAVIGKGTEDPPPGRLQSALAQFDLERLGHSAFAALSQGEKTRVLLARAWMARVELLILDEPCSGLDLKGREQLLLLIQRYMTHPQESVRVIYVTHHPEEIVPGFTHGLVLKDGQVFAQGPLSDILTDHILSEALDVPVHLQIIGGRPWVRVNGQ</sequence>
<feature type="domain" description="ABC transporter" evidence="3">
    <location>
        <begin position="5"/>
        <end position="246"/>
    </location>
</feature>
<gene>
    <name evidence="4" type="ORF">C7B45_04825</name>
</gene>
<name>A0A2T2WL32_9FIRM</name>
<dbReference type="InterPro" id="IPR027417">
    <property type="entry name" value="P-loop_NTPase"/>
</dbReference>
<dbReference type="Gene3D" id="3.40.50.300">
    <property type="entry name" value="P-loop containing nucleotide triphosphate hydrolases"/>
    <property type="match status" value="1"/>
</dbReference>
<protein>
    <submittedName>
        <fullName evidence="4">ABC transporter</fullName>
    </submittedName>
</protein>
<proteinExistence type="predicted"/>
<dbReference type="AlphaFoldDB" id="A0A2T2WL32"/>
<comment type="caution">
    <text evidence="4">The sequence shown here is derived from an EMBL/GenBank/DDBJ whole genome shotgun (WGS) entry which is preliminary data.</text>
</comment>
<accession>A0A2T2WL32</accession>
<evidence type="ECO:0000259" key="3">
    <source>
        <dbReference type="PROSITE" id="PS50893"/>
    </source>
</evidence>
<keyword evidence="2" id="KW-0067">ATP-binding</keyword>
<reference evidence="4 5" key="1">
    <citation type="journal article" date="2014" name="BMC Genomics">
        <title>Comparison of environmental and isolate Sulfobacillus genomes reveals diverse carbon, sulfur, nitrogen, and hydrogen metabolisms.</title>
        <authorList>
            <person name="Justice N.B."/>
            <person name="Norman A."/>
            <person name="Brown C.T."/>
            <person name="Singh A."/>
            <person name="Thomas B.C."/>
            <person name="Banfield J.F."/>
        </authorList>
    </citation>
    <scope>NUCLEOTIDE SEQUENCE [LARGE SCALE GENOMIC DNA]</scope>
    <source>
        <strain evidence="4">AMDSBA3</strain>
    </source>
</reference>
<evidence type="ECO:0000313" key="4">
    <source>
        <dbReference type="EMBL" id="PSR22948.1"/>
    </source>
</evidence>
<evidence type="ECO:0000256" key="1">
    <source>
        <dbReference type="ARBA" id="ARBA00022741"/>
    </source>
</evidence>
<dbReference type="SUPFAM" id="SSF52540">
    <property type="entry name" value="P-loop containing nucleoside triphosphate hydrolases"/>
    <property type="match status" value="1"/>
</dbReference>
<dbReference type="InterPro" id="IPR003439">
    <property type="entry name" value="ABC_transporter-like_ATP-bd"/>
</dbReference>
<dbReference type="InterPro" id="IPR017871">
    <property type="entry name" value="ABC_transporter-like_CS"/>
</dbReference>
<dbReference type="PANTHER" id="PTHR43158">
    <property type="entry name" value="SKFA PEPTIDE EXPORT ATP-BINDING PROTEIN SKFE"/>
    <property type="match status" value="1"/>
</dbReference>
<dbReference type="CDD" id="cd00267">
    <property type="entry name" value="ABC_ATPase"/>
    <property type="match status" value="1"/>
</dbReference>
<dbReference type="GO" id="GO:0005524">
    <property type="term" value="F:ATP binding"/>
    <property type="evidence" value="ECO:0007669"/>
    <property type="project" value="UniProtKB-KW"/>
</dbReference>
<evidence type="ECO:0000313" key="5">
    <source>
        <dbReference type="Proteomes" id="UP000241848"/>
    </source>
</evidence>
<dbReference type="PROSITE" id="PS50893">
    <property type="entry name" value="ABC_TRANSPORTER_2"/>
    <property type="match status" value="1"/>
</dbReference>
<dbReference type="EMBL" id="PXYV01000010">
    <property type="protein sequence ID" value="PSR22948.1"/>
    <property type="molecule type" value="Genomic_DNA"/>
</dbReference>
<dbReference type="InterPro" id="IPR003593">
    <property type="entry name" value="AAA+_ATPase"/>
</dbReference>